<keyword evidence="3" id="KW-0539">Nucleus</keyword>
<dbReference type="HOGENOM" id="CLU_019415_0_0_1"/>
<sequence length="807" mass="89085">MPRKLRPRKSRTSYTTPAGYQTDVGTDVGKDHGGPSSSKVQPQISEESDSEFAPEDVLTQKGNRDDGESSLTDLMDVDEEEEQVMAKPRKTRKTRDGRAELGPPTSSPGPSKGKSKQRPHRQSLKTRGVVNPTPTPGPCLPAMRLGKMYALPNPSAHHRHRAIPIYHRKDQVERLDRPPVLFNEPKIAFTNSMTVDQPLTERIGKAWGYNVGPGPVWELLEDRSCFKESVRSNWDPRQEASRRPRVYQGLSVRPGWMVLDYQDALTYLPTDVVTTEDGKVKPPPPVACYLGPFGEQTRVLFEMFDSHATSEYFKEGSSYIFNAGSPVWGLDWCPTHPADRPFRKFKQYLAVAPFPSRAHAPSVGSKAQRPCLACVQIWSLRPRIAGDNVGELDDFSEKGREPGEMRCEMVLCLNVGPAQDIKWCPLPAHDPWDGRLGVRNPRKLGVLAGTFEDGSLSVYVVPDPLDIASAMRSDTSPIFVNLPEPTLRIELENTSCWSLDWANSEVLAVGCTNGCIAIYDVGNALNEGICANILPMYYICVHQSAVRAITWIRVPPTDARGDPATSEDPTVIASGGYDGVECLIDIREPHGYVVNRTRDVITTATYSVFAAGPIMIDHDNTVKAYSVSPIMLGRGHILMEPDGPVWHVQASDYHPQLAVGSADGSCSTTNLLKSMRRGGLVPLFVHKIYQLDYSRKTGEYRMLEHFIPQVTQEKGPNVKTKAQADDELLSGSGHSTGVWPPEIGVHRVTWNCGNGLGCASLLASGSGSGLCRVDWLCGRWFKDRVPYVDVPKMRKEVDGGADDSTEE</sequence>
<evidence type="ECO:0000313" key="5">
    <source>
        <dbReference type="EMBL" id="KIK30304.1"/>
    </source>
</evidence>
<dbReference type="GO" id="GO:0000127">
    <property type="term" value="C:transcription factor TFIIIC complex"/>
    <property type="evidence" value="ECO:0007669"/>
    <property type="project" value="TreeGrafter"/>
</dbReference>
<dbReference type="InterPro" id="IPR052416">
    <property type="entry name" value="GTF3C_component"/>
</dbReference>
<dbReference type="OrthoDB" id="4703at2759"/>
<reference evidence="6" key="2">
    <citation type="submission" date="2015-01" db="EMBL/GenBank/DDBJ databases">
        <title>Evolutionary Origins and Diversification of the Mycorrhizal Mutualists.</title>
        <authorList>
            <consortium name="DOE Joint Genome Institute"/>
            <consortium name="Mycorrhizal Genomics Consortium"/>
            <person name="Kohler A."/>
            <person name="Kuo A."/>
            <person name="Nagy L.G."/>
            <person name="Floudas D."/>
            <person name="Copeland A."/>
            <person name="Barry K.W."/>
            <person name="Cichocki N."/>
            <person name="Veneault-Fourrey C."/>
            <person name="LaButti K."/>
            <person name="Lindquist E.A."/>
            <person name="Lipzen A."/>
            <person name="Lundell T."/>
            <person name="Morin E."/>
            <person name="Murat C."/>
            <person name="Riley R."/>
            <person name="Ohm R."/>
            <person name="Sun H."/>
            <person name="Tunlid A."/>
            <person name="Henrissat B."/>
            <person name="Grigoriev I.V."/>
            <person name="Hibbett D.S."/>
            <person name="Martin F."/>
        </authorList>
    </citation>
    <scope>NUCLEOTIDE SEQUENCE [LARGE SCALE GENOMIC DNA]</scope>
    <source>
        <strain evidence="6">441</strain>
    </source>
</reference>
<dbReference type="STRING" id="765257.A0A0C9ZW69"/>
<name>A0A0C9ZW69_9AGAM</name>
<proteinExistence type="predicted"/>
<dbReference type="InterPro" id="IPR001680">
    <property type="entry name" value="WD40_rpt"/>
</dbReference>
<dbReference type="Gene3D" id="2.130.10.10">
    <property type="entry name" value="YVTN repeat-like/Quinoprotein amine dehydrogenase"/>
    <property type="match status" value="1"/>
</dbReference>
<gene>
    <name evidence="5" type="ORF">PISMIDRAFT_26764</name>
</gene>
<feature type="region of interest" description="Disordered" evidence="4">
    <location>
        <begin position="1"/>
        <end position="139"/>
    </location>
</feature>
<dbReference type="InterPro" id="IPR015943">
    <property type="entry name" value="WD40/YVTN_repeat-like_dom_sf"/>
</dbReference>
<dbReference type="InterPro" id="IPR036322">
    <property type="entry name" value="WD40_repeat_dom_sf"/>
</dbReference>
<feature type="compositionally biased region" description="Polar residues" evidence="4">
    <location>
        <begin position="35"/>
        <end position="45"/>
    </location>
</feature>
<evidence type="ECO:0000256" key="1">
    <source>
        <dbReference type="ARBA" id="ARBA00004123"/>
    </source>
</evidence>
<dbReference type="AlphaFoldDB" id="A0A0C9ZW69"/>
<keyword evidence="2" id="KW-0804">Transcription</keyword>
<dbReference type="GO" id="GO:0006383">
    <property type="term" value="P:transcription by RNA polymerase III"/>
    <property type="evidence" value="ECO:0007669"/>
    <property type="project" value="TreeGrafter"/>
</dbReference>
<dbReference type="PANTHER" id="PTHR15052">
    <property type="entry name" value="RNA POLYMERASE III TRANSCRIPTION INITIATION FACTOR COMPLEX SUBUNIT"/>
    <property type="match status" value="1"/>
</dbReference>
<evidence type="ECO:0000256" key="4">
    <source>
        <dbReference type="SAM" id="MobiDB-lite"/>
    </source>
</evidence>
<dbReference type="EMBL" id="KN833687">
    <property type="protein sequence ID" value="KIK30304.1"/>
    <property type="molecule type" value="Genomic_DNA"/>
</dbReference>
<evidence type="ECO:0000256" key="2">
    <source>
        <dbReference type="ARBA" id="ARBA00023163"/>
    </source>
</evidence>
<feature type="compositionally biased region" description="Low complexity" evidence="4">
    <location>
        <begin position="102"/>
        <end position="112"/>
    </location>
</feature>
<reference evidence="5 6" key="1">
    <citation type="submission" date="2014-04" db="EMBL/GenBank/DDBJ databases">
        <authorList>
            <consortium name="DOE Joint Genome Institute"/>
            <person name="Kuo A."/>
            <person name="Kohler A."/>
            <person name="Costa M.D."/>
            <person name="Nagy L.G."/>
            <person name="Floudas D."/>
            <person name="Copeland A."/>
            <person name="Barry K.W."/>
            <person name="Cichocki N."/>
            <person name="Veneault-Fourrey C."/>
            <person name="LaButti K."/>
            <person name="Lindquist E.A."/>
            <person name="Lipzen A."/>
            <person name="Lundell T."/>
            <person name="Morin E."/>
            <person name="Murat C."/>
            <person name="Sun H."/>
            <person name="Tunlid A."/>
            <person name="Henrissat B."/>
            <person name="Grigoriev I.V."/>
            <person name="Hibbett D.S."/>
            <person name="Martin F."/>
            <person name="Nordberg H.P."/>
            <person name="Cantor M.N."/>
            <person name="Hua S.X."/>
        </authorList>
    </citation>
    <scope>NUCLEOTIDE SEQUENCE [LARGE SCALE GENOMIC DNA]</scope>
    <source>
        <strain evidence="5 6">441</strain>
    </source>
</reference>
<keyword evidence="6" id="KW-1185">Reference proteome</keyword>
<dbReference type="SUPFAM" id="SSF50978">
    <property type="entry name" value="WD40 repeat-like"/>
    <property type="match status" value="1"/>
</dbReference>
<dbReference type="PANTHER" id="PTHR15052:SF2">
    <property type="entry name" value="GENERAL TRANSCRIPTION FACTOR 3C POLYPEPTIDE 2"/>
    <property type="match status" value="1"/>
</dbReference>
<evidence type="ECO:0000256" key="3">
    <source>
        <dbReference type="ARBA" id="ARBA00023242"/>
    </source>
</evidence>
<dbReference type="Proteomes" id="UP000054018">
    <property type="component" value="Unassembled WGS sequence"/>
</dbReference>
<dbReference type="GO" id="GO:0005634">
    <property type="term" value="C:nucleus"/>
    <property type="evidence" value="ECO:0007669"/>
    <property type="project" value="UniProtKB-SubCell"/>
</dbReference>
<feature type="compositionally biased region" description="Basic residues" evidence="4">
    <location>
        <begin position="1"/>
        <end position="11"/>
    </location>
</feature>
<evidence type="ECO:0008006" key="7">
    <source>
        <dbReference type="Google" id="ProtNLM"/>
    </source>
</evidence>
<comment type="subcellular location">
    <subcellularLocation>
        <location evidence="1">Nucleus</location>
    </subcellularLocation>
</comment>
<protein>
    <recommendedName>
        <fullName evidence="7">Transcription factor tau subunit sfc6</fullName>
    </recommendedName>
</protein>
<dbReference type="SMART" id="SM00320">
    <property type="entry name" value="WD40"/>
    <property type="match status" value="3"/>
</dbReference>
<organism evidence="5 6">
    <name type="scientific">Pisolithus microcarpus 441</name>
    <dbReference type="NCBI Taxonomy" id="765257"/>
    <lineage>
        <taxon>Eukaryota</taxon>
        <taxon>Fungi</taxon>
        <taxon>Dikarya</taxon>
        <taxon>Basidiomycota</taxon>
        <taxon>Agaricomycotina</taxon>
        <taxon>Agaricomycetes</taxon>
        <taxon>Agaricomycetidae</taxon>
        <taxon>Boletales</taxon>
        <taxon>Sclerodermatineae</taxon>
        <taxon>Pisolithaceae</taxon>
        <taxon>Pisolithus</taxon>
    </lineage>
</organism>
<evidence type="ECO:0000313" key="6">
    <source>
        <dbReference type="Proteomes" id="UP000054018"/>
    </source>
</evidence>
<feature type="compositionally biased region" description="Basic residues" evidence="4">
    <location>
        <begin position="113"/>
        <end position="124"/>
    </location>
</feature>
<accession>A0A0C9ZW69</accession>